<dbReference type="AlphaFoldDB" id="A0A9P4M804"/>
<feature type="transmembrane region" description="Helical" evidence="4">
    <location>
        <begin position="305"/>
        <end position="330"/>
    </location>
</feature>
<comment type="caution">
    <text evidence="5">The sequence shown here is derived from an EMBL/GenBank/DDBJ whole genome shotgun (WGS) entry which is preliminary data.</text>
</comment>
<feature type="transmembrane region" description="Helical" evidence="4">
    <location>
        <begin position="137"/>
        <end position="155"/>
    </location>
</feature>
<dbReference type="Pfam" id="PF07690">
    <property type="entry name" value="MFS_1"/>
    <property type="match status" value="1"/>
</dbReference>
<dbReference type="GO" id="GO:0022857">
    <property type="term" value="F:transmembrane transporter activity"/>
    <property type="evidence" value="ECO:0007669"/>
    <property type="project" value="InterPro"/>
</dbReference>
<dbReference type="SUPFAM" id="SSF103473">
    <property type="entry name" value="MFS general substrate transporter"/>
    <property type="match status" value="1"/>
</dbReference>
<feature type="transmembrane region" description="Helical" evidence="4">
    <location>
        <begin position="270"/>
        <end position="293"/>
    </location>
</feature>
<dbReference type="PANTHER" id="PTHR11360:SF252">
    <property type="entry name" value="MAJOR FACILITATOR SUPERFAMILY (MFS) PROFILE DOMAIN-CONTAINING PROTEIN-RELATED"/>
    <property type="match status" value="1"/>
</dbReference>
<dbReference type="InterPro" id="IPR036259">
    <property type="entry name" value="MFS_trans_sf"/>
</dbReference>
<reference evidence="5" key="1">
    <citation type="journal article" date="2020" name="Stud. Mycol.">
        <title>101 Dothideomycetes genomes: a test case for predicting lifestyles and emergence of pathogens.</title>
        <authorList>
            <person name="Haridas S."/>
            <person name="Albert R."/>
            <person name="Binder M."/>
            <person name="Bloem J."/>
            <person name="Labutti K."/>
            <person name="Salamov A."/>
            <person name="Andreopoulos B."/>
            <person name="Baker S."/>
            <person name="Barry K."/>
            <person name="Bills G."/>
            <person name="Bluhm B."/>
            <person name="Cannon C."/>
            <person name="Castanera R."/>
            <person name="Culley D."/>
            <person name="Daum C."/>
            <person name="Ezra D."/>
            <person name="Gonzalez J."/>
            <person name="Henrissat B."/>
            <person name="Kuo A."/>
            <person name="Liang C."/>
            <person name="Lipzen A."/>
            <person name="Lutzoni F."/>
            <person name="Magnuson J."/>
            <person name="Mondo S."/>
            <person name="Nolan M."/>
            <person name="Ohm R."/>
            <person name="Pangilinan J."/>
            <person name="Park H.-J."/>
            <person name="Ramirez L."/>
            <person name="Alfaro M."/>
            <person name="Sun H."/>
            <person name="Tritt A."/>
            <person name="Yoshinaga Y."/>
            <person name="Zwiers L.-H."/>
            <person name="Turgeon B."/>
            <person name="Goodwin S."/>
            <person name="Spatafora J."/>
            <person name="Crous P."/>
            <person name="Grigoriev I."/>
        </authorList>
    </citation>
    <scope>NUCLEOTIDE SEQUENCE</scope>
    <source>
        <strain evidence="5">CBS 133067</strain>
    </source>
</reference>
<evidence type="ECO:0000313" key="6">
    <source>
        <dbReference type="Proteomes" id="UP000799772"/>
    </source>
</evidence>
<keyword evidence="4" id="KW-1133">Transmembrane helix</keyword>
<keyword evidence="4" id="KW-0812">Transmembrane</keyword>
<gene>
    <name evidence="5" type="ORF">NA57DRAFT_39836</name>
</gene>
<comment type="similarity">
    <text evidence="2">Belongs to the major facilitator superfamily. Monocarboxylate porter (TC 2.A.1.13) family.</text>
</comment>
<dbReference type="PANTHER" id="PTHR11360">
    <property type="entry name" value="MONOCARBOXYLATE TRANSPORTER"/>
    <property type="match status" value="1"/>
</dbReference>
<feature type="transmembrane region" description="Helical" evidence="4">
    <location>
        <begin position="225"/>
        <end position="250"/>
    </location>
</feature>
<feature type="transmembrane region" description="Helical" evidence="4">
    <location>
        <begin position="167"/>
        <end position="188"/>
    </location>
</feature>
<accession>A0A9P4M804</accession>
<evidence type="ECO:0000256" key="3">
    <source>
        <dbReference type="SAM" id="MobiDB-lite"/>
    </source>
</evidence>
<dbReference type="InterPro" id="IPR011701">
    <property type="entry name" value="MFS"/>
</dbReference>
<dbReference type="OrthoDB" id="6509908at2759"/>
<dbReference type="InterPro" id="IPR050327">
    <property type="entry name" value="Proton-linked_MCT"/>
</dbReference>
<dbReference type="Proteomes" id="UP000799772">
    <property type="component" value="Unassembled WGS sequence"/>
</dbReference>
<feature type="region of interest" description="Disordered" evidence="3">
    <location>
        <begin position="29"/>
        <end position="58"/>
    </location>
</feature>
<sequence>MTYSATTESPIEKVPSKSEEITAQLQDVENTGSDELVSAPLEKVQSSSKRSDIDPSTQPPDGGLNAWLKVFGCFLIYSNIWGFTLTFGAFQTYYQHTFLSSSSPSAISWIGTIQSWLLIIIGVLSGPLFDLGWYRPMLILGNFLVVFGIFMLSLANNYWQVFLSQGVCMGLGAGLLYVPSLALIGLSFSRKRALAQGITTSGIAVGGVAYIIAFDRISSSIDFGWAVRTMGFIALGIALIAFPSLLYGTGSLAKARTARKLFDPTALRDPIFLLFSCCTFMTFLGYIVPYFYIPSFAQDALGISASFALYILIMGVAASFFGRLAVGIIAHHLGPIFTWLVFWGFCSGGLVTLPAAVFPRLCPDLRRLGTRMGMSWGMSSFASLTGSPIAGALLQSQGGTAQLARTGFLHPQLWSGCTLLAGAGLICVLWVVNIRREKSGIFI</sequence>
<feature type="transmembrane region" description="Helical" evidence="4">
    <location>
        <begin position="194"/>
        <end position="213"/>
    </location>
</feature>
<dbReference type="GO" id="GO:0016020">
    <property type="term" value="C:membrane"/>
    <property type="evidence" value="ECO:0007669"/>
    <property type="project" value="UniProtKB-SubCell"/>
</dbReference>
<keyword evidence="6" id="KW-1185">Reference proteome</keyword>
<comment type="subcellular location">
    <subcellularLocation>
        <location evidence="1">Membrane</location>
        <topology evidence="1">Multi-pass membrane protein</topology>
    </subcellularLocation>
</comment>
<protein>
    <submittedName>
        <fullName evidence="5">MFS general substrate transporter</fullName>
    </submittedName>
</protein>
<feature type="transmembrane region" description="Helical" evidence="4">
    <location>
        <begin position="106"/>
        <end position="125"/>
    </location>
</feature>
<evidence type="ECO:0000313" key="5">
    <source>
        <dbReference type="EMBL" id="KAF2097857.1"/>
    </source>
</evidence>
<organism evidence="5 6">
    <name type="scientific">Rhizodiscina lignyota</name>
    <dbReference type="NCBI Taxonomy" id="1504668"/>
    <lineage>
        <taxon>Eukaryota</taxon>
        <taxon>Fungi</taxon>
        <taxon>Dikarya</taxon>
        <taxon>Ascomycota</taxon>
        <taxon>Pezizomycotina</taxon>
        <taxon>Dothideomycetes</taxon>
        <taxon>Pleosporomycetidae</taxon>
        <taxon>Aulographales</taxon>
        <taxon>Rhizodiscinaceae</taxon>
        <taxon>Rhizodiscina</taxon>
    </lineage>
</organism>
<feature type="transmembrane region" description="Helical" evidence="4">
    <location>
        <begin position="66"/>
        <end position="94"/>
    </location>
</feature>
<evidence type="ECO:0000256" key="4">
    <source>
        <dbReference type="SAM" id="Phobius"/>
    </source>
</evidence>
<keyword evidence="4" id="KW-0472">Membrane</keyword>
<dbReference type="Gene3D" id="1.20.1250.20">
    <property type="entry name" value="MFS general substrate transporter like domains"/>
    <property type="match status" value="1"/>
</dbReference>
<feature type="transmembrane region" description="Helical" evidence="4">
    <location>
        <begin position="336"/>
        <end position="361"/>
    </location>
</feature>
<proteinExistence type="inferred from homology"/>
<name>A0A9P4M804_9PEZI</name>
<evidence type="ECO:0000256" key="1">
    <source>
        <dbReference type="ARBA" id="ARBA00004141"/>
    </source>
</evidence>
<evidence type="ECO:0000256" key="2">
    <source>
        <dbReference type="ARBA" id="ARBA00006727"/>
    </source>
</evidence>
<feature type="transmembrane region" description="Helical" evidence="4">
    <location>
        <begin position="413"/>
        <end position="432"/>
    </location>
</feature>
<dbReference type="EMBL" id="ML978127">
    <property type="protein sequence ID" value="KAF2097857.1"/>
    <property type="molecule type" value="Genomic_DNA"/>
</dbReference>